<protein>
    <recommendedName>
        <fullName evidence="3">Phage head-tail joining protein</fullName>
    </recommendedName>
</protein>
<proteinExistence type="predicted"/>
<sequence length="90" mass="10149">MSVTIANPRRSRTAFIKDGAVVGDDWASMRELPEAEKRAHGASHFLAVRRVAADFEAGMICNFQGRDWRVVAVRPSPEGRHFSRLIVRRT</sequence>
<keyword evidence="2" id="KW-1185">Reference proteome</keyword>
<dbReference type="RefSeq" id="WP_085882407.1">
    <property type="nucleotide sequence ID" value="NZ_FWFR01000001.1"/>
</dbReference>
<evidence type="ECO:0008006" key="3">
    <source>
        <dbReference type="Google" id="ProtNLM"/>
    </source>
</evidence>
<accession>A0A1Y5S5H2</accession>
<dbReference type="AlphaFoldDB" id="A0A1Y5S5H2"/>
<evidence type="ECO:0000313" key="1">
    <source>
        <dbReference type="EMBL" id="SLN31773.1"/>
    </source>
</evidence>
<organism evidence="1 2">
    <name type="scientific">Oceanibacterium hippocampi</name>
    <dbReference type="NCBI Taxonomy" id="745714"/>
    <lineage>
        <taxon>Bacteria</taxon>
        <taxon>Pseudomonadati</taxon>
        <taxon>Pseudomonadota</taxon>
        <taxon>Alphaproteobacteria</taxon>
        <taxon>Sneathiellales</taxon>
        <taxon>Sneathiellaceae</taxon>
        <taxon>Oceanibacterium</taxon>
    </lineage>
</organism>
<name>A0A1Y5S5H2_9PROT</name>
<gene>
    <name evidence="1" type="ORF">OCH7691_01153</name>
</gene>
<reference evidence="1 2" key="1">
    <citation type="submission" date="2017-03" db="EMBL/GenBank/DDBJ databases">
        <authorList>
            <person name="Afonso C.L."/>
            <person name="Miller P.J."/>
            <person name="Scott M.A."/>
            <person name="Spackman E."/>
            <person name="Goraichik I."/>
            <person name="Dimitrov K.M."/>
            <person name="Suarez D.L."/>
            <person name="Swayne D.E."/>
        </authorList>
    </citation>
    <scope>NUCLEOTIDE SEQUENCE [LARGE SCALE GENOMIC DNA]</scope>
    <source>
        <strain evidence="1 2">CECT 7691</strain>
    </source>
</reference>
<evidence type="ECO:0000313" key="2">
    <source>
        <dbReference type="Proteomes" id="UP000193200"/>
    </source>
</evidence>
<dbReference type="EMBL" id="FWFR01000001">
    <property type="protein sequence ID" value="SLN31773.1"/>
    <property type="molecule type" value="Genomic_DNA"/>
</dbReference>
<dbReference type="InParanoid" id="A0A1Y5S5H2"/>
<dbReference type="Proteomes" id="UP000193200">
    <property type="component" value="Unassembled WGS sequence"/>
</dbReference>